<reference evidence="1" key="1">
    <citation type="submission" date="2011-04" db="EMBL/GenBank/DDBJ databases">
        <title>Evolution of plant cell wall degrading machinery underlies the functional diversity of forest fungi.</title>
        <authorList>
            <consortium name="US DOE Joint Genome Institute (JGI-PGF)"/>
            <person name="Eastwood D.C."/>
            <person name="Floudas D."/>
            <person name="Binder M."/>
            <person name="Majcherczyk A."/>
            <person name="Schneider P."/>
            <person name="Aerts A."/>
            <person name="Asiegbu F.O."/>
            <person name="Baker S.E."/>
            <person name="Barry K."/>
            <person name="Bendiksby M."/>
            <person name="Blumentritt M."/>
            <person name="Coutinho P.M."/>
            <person name="Cullen D."/>
            <person name="Cullen D."/>
            <person name="Gathman A."/>
            <person name="Goodell B."/>
            <person name="Henrissat B."/>
            <person name="Ihrmark K."/>
            <person name="Kauserud H."/>
            <person name="Kohler A."/>
            <person name="LaButti K."/>
            <person name="Lapidus A."/>
            <person name="Lavin J.L."/>
            <person name="Lee Y.-H."/>
            <person name="Lindquist E."/>
            <person name="Lilly W."/>
            <person name="Lucas S."/>
            <person name="Morin E."/>
            <person name="Murat C."/>
            <person name="Oguiza J.A."/>
            <person name="Park J."/>
            <person name="Pisabarro A.G."/>
            <person name="Riley R."/>
            <person name="Rosling A."/>
            <person name="Salamov A."/>
            <person name="Schmidt O."/>
            <person name="Schmutz J."/>
            <person name="Skrede I."/>
            <person name="Stenlid J."/>
            <person name="Wiebenga A."/>
            <person name="Xie X."/>
            <person name="Kues U."/>
            <person name="Hibbett D.S."/>
            <person name="Hoffmeister D."/>
            <person name="Hogberg N."/>
            <person name="Martin F."/>
            <person name="Grigoriev I.V."/>
            <person name="Watkinson S.C."/>
        </authorList>
    </citation>
    <scope>NUCLEOTIDE SEQUENCE</scope>
    <source>
        <strain evidence="1">S7.9</strain>
    </source>
</reference>
<organism>
    <name type="scientific">Serpula lacrymans var. lacrymans (strain S7.9)</name>
    <name type="common">Dry rot fungus</name>
    <dbReference type="NCBI Taxonomy" id="578457"/>
    <lineage>
        <taxon>Eukaryota</taxon>
        <taxon>Fungi</taxon>
        <taxon>Dikarya</taxon>
        <taxon>Basidiomycota</taxon>
        <taxon>Agaricomycotina</taxon>
        <taxon>Agaricomycetes</taxon>
        <taxon>Agaricomycetidae</taxon>
        <taxon>Boletales</taxon>
        <taxon>Coniophorineae</taxon>
        <taxon>Serpulaceae</taxon>
        <taxon>Serpula</taxon>
    </lineage>
</organism>
<dbReference type="GeneID" id="18821049"/>
<proteinExistence type="predicted"/>
<name>F8P9D7_SERL9</name>
<evidence type="ECO:0000313" key="1">
    <source>
        <dbReference type="EMBL" id="EGO20266.1"/>
    </source>
</evidence>
<dbReference type="RefSeq" id="XP_007323011.1">
    <property type="nucleotide sequence ID" value="XM_007322949.1"/>
</dbReference>
<dbReference type="OrthoDB" id="3830579at2759"/>
<dbReference type="EMBL" id="GL945441">
    <property type="protein sequence ID" value="EGO20266.1"/>
    <property type="molecule type" value="Genomic_DNA"/>
</dbReference>
<dbReference type="InterPro" id="IPR011008">
    <property type="entry name" value="Dimeric_a/b-barrel"/>
</dbReference>
<sequence>MALPTTEILVFPTSEAYQKDPSIVAAPLDIVLKAPGVQDAFYGLQVESPDTGYIFLNWDSLKHHHDFIAAPSYPSLIESLTPSLGGAPQMYHVQFSGVLNALKEPITEVFTFKLNAPEQREKVVGLLKQAEEVSKGMIVFGQTVEDENLYYMVCGWPSIEAHQERSAQADTQAGRDFLVTAGEIGIKHTKLTLYTK</sequence>
<dbReference type="AlphaFoldDB" id="F8P9D7"/>
<dbReference type="SUPFAM" id="SSF54909">
    <property type="entry name" value="Dimeric alpha+beta barrel"/>
    <property type="match status" value="1"/>
</dbReference>
<dbReference type="KEGG" id="sla:SERLADRAFT_477678"/>
<gene>
    <name evidence="1" type="ORF">SERLADRAFT_477678</name>
</gene>
<dbReference type="Proteomes" id="UP000008064">
    <property type="component" value="Unassembled WGS sequence"/>
</dbReference>
<dbReference type="Gene3D" id="3.30.70.100">
    <property type="match status" value="2"/>
</dbReference>
<accession>F8P9D7</accession>
<protein>
    <recommendedName>
        <fullName evidence="2">ABM domain-containing protein</fullName>
    </recommendedName>
</protein>
<evidence type="ECO:0008006" key="2">
    <source>
        <dbReference type="Google" id="ProtNLM"/>
    </source>
</evidence>
<dbReference type="HOGENOM" id="CLU_081631_3_2_1"/>